<accession>A0A2T0MR88</accession>
<proteinExistence type="predicted"/>
<comment type="caution">
    <text evidence="1">The sequence shown here is derived from an EMBL/GenBank/DDBJ whole genome shotgun (WGS) entry which is preliminary data.</text>
</comment>
<reference evidence="1 2" key="1">
    <citation type="submission" date="2018-03" db="EMBL/GenBank/DDBJ databases">
        <title>Genomic Encyclopedia of Type Strains, Phase III (KMG-III): the genomes of soil and plant-associated and newly described type strains.</title>
        <authorList>
            <person name="Whitman W."/>
        </authorList>
    </citation>
    <scope>NUCLEOTIDE SEQUENCE [LARGE SCALE GENOMIC DNA]</scope>
    <source>
        <strain evidence="1 2">CGMCC 4.7104</strain>
    </source>
</reference>
<protein>
    <submittedName>
        <fullName evidence="1">Uncharacterized protein</fullName>
    </submittedName>
</protein>
<sequence>MPDGQSTIAAHAEVLRRDAQALTACTERLRAIEAALEAAGAAPPWLRAAVHAHCAACVTAAADLRTAVRHLLEYAEQAGR</sequence>
<name>A0A2T0MR88_9ACTN</name>
<evidence type="ECO:0000313" key="2">
    <source>
        <dbReference type="Proteomes" id="UP000238312"/>
    </source>
</evidence>
<organism evidence="1 2">
    <name type="scientific">Nonomuraea fuscirosea</name>
    <dbReference type="NCBI Taxonomy" id="1291556"/>
    <lineage>
        <taxon>Bacteria</taxon>
        <taxon>Bacillati</taxon>
        <taxon>Actinomycetota</taxon>
        <taxon>Actinomycetes</taxon>
        <taxon>Streptosporangiales</taxon>
        <taxon>Streptosporangiaceae</taxon>
        <taxon>Nonomuraea</taxon>
    </lineage>
</organism>
<dbReference type="AlphaFoldDB" id="A0A2T0MR88"/>
<keyword evidence="2" id="KW-1185">Reference proteome</keyword>
<dbReference type="Proteomes" id="UP000238312">
    <property type="component" value="Unassembled WGS sequence"/>
</dbReference>
<dbReference type="RefSeq" id="WP_106246655.1">
    <property type="nucleotide sequence ID" value="NZ_JBFAIL010000018.1"/>
</dbReference>
<gene>
    <name evidence="1" type="ORF">B0I32_116127</name>
</gene>
<dbReference type="EMBL" id="PVNG01000016">
    <property type="protein sequence ID" value="PRX60736.1"/>
    <property type="molecule type" value="Genomic_DNA"/>
</dbReference>
<evidence type="ECO:0000313" key="1">
    <source>
        <dbReference type="EMBL" id="PRX60736.1"/>
    </source>
</evidence>